<dbReference type="InterPro" id="IPR002347">
    <property type="entry name" value="SDR_fam"/>
</dbReference>
<organism evidence="4 5">
    <name type="scientific">Weissella bombi</name>
    <dbReference type="NCBI Taxonomy" id="1505725"/>
    <lineage>
        <taxon>Bacteria</taxon>
        <taxon>Bacillati</taxon>
        <taxon>Bacillota</taxon>
        <taxon>Bacilli</taxon>
        <taxon>Lactobacillales</taxon>
        <taxon>Lactobacillaceae</taxon>
        <taxon>Weissella</taxon>
    </lineage>
</organism>
<dbReference type="STRING" id="1505725.GA0061074_101121"/>
<accession>A0A1C3YTE7</accession>
<dbReference type="PRINTS" id="PR00081">
    <property type="entry name" value="GDHRDH"/>
</dbReference>
<comment type="similarity">
    <text evidence="1">Belongs to the short-chain dehydrogenases/reductases (SDR) family.</text>
</comment>
<feature type="domain" description="Ketoreductase" evidence="3">
    <location>
        <begin position="8"/>
        <end position="180"/>
    </location>
</feature>
<dbReference type="GO" id="GO:0016491">
    <property type="term" value="F:oxidoreductase activity"/>
    <property type="evidence" value="ECO:0007669"/>
    <property type="project" value="UniProtKB-KW"/>
</dbReference>
<dbReference type="SUPFAM" id="SSF51735">
    <property type="entry name" value="NAD(P)-binding Rossmann-fold domains"/>
    <property type="match status" value="1"/>
</dbReference>
<dbReference type="RefSeq" id="WP_092461168.1">
    <property type="nucleotide sequence ID" value="NZ_BJEE01000002.1"/>
</dbReference>
<evidence type="ECO:0000313" key="5">
    <source>
        <dbReference type="Proteomes" id="UP000199268"/>
    </source>
</evidence>
<dbReference type="Pfam" id="PF13561">
    <property type="entry name" value="adh_short_C2"/>
    <property type="match status" value="1"/>
</dbReference>
<dbReference type="SMART" id="SM00822">
    <property type="entry name" value="PKS_KR"/>
    <property type="match status" value="1"/>
</dbReference>
<name>A0A1C3YTE7_9LACO</name>
<evidence type="ECO:0000256" key="2">
    <source>
        <dbReference type="ARBA" id="ARBA00023002"/>
    </source>
</evidence>
<dbReference type="PANTHER" id="PTHR42879:SF2">
    <property type="entry name" value="3-OXOACYL-[ACYL-CARRIER-PROTEIN] REDUCTASE FABG"/>
    <property type="match status" value="1"/>
</dbReference>
<reference evidence="5" key="1">
    <citation type="submission" date="2016-08" db="EMBL/GenBank/DDBJ databases">
        <authorList>
            <person name="Varghese N."/>
            <person name="Submissions Spin"/>
        </authorList>
    </citation>
    <scope>NUCLEOTIDE SEQUENCE [LARGE SCALE GENOMIC DNA]</scope>
    <source>
        <strain evidence="5">R-53094</strain>
    </source>
</reference>
<keyword evidence="5" id="KW-1185">Reference proteome</keyword>
<dbReference type="InterPro" id="IPR050259">
    <property type="entry name" value="SDR"/>
</dbReference>
<dbReference type="Gene3D" id="3.40.50.720">
    <property type="entry name" value="NAD(P)-binding Rossmann-like Domain"/>
    <property type="match status" value="1"/>
</dbReference>
<dbReference type="InterPro" id="IPR036291">
    <property type="entry name" value="NAD(P)-bd_dom_sf"/>
</dbReference>
<proteinExistence type="inferred from homology"/>
<evidence type="ECO:0000259" key="3">
    <source>
        <dbReference type="SMART" id="SM00822"/>
    </source>
</evidence>
<dbReference type="Proteomes" id="UP000199268">
    <property type="component" value="Unassembled WGS sequence"/>
</dbReference>
<protein>
    <submittedName>
        <fullName evidence="4">3-oxoacyl-[acyl-carrier-protein] reductase</fullName>
    </submittedName>
</protein>
<gene>
    <name evidence="4" type="ORF">GA0061074_101121</name>
</gene>
<dbReference type="FunFam" id="3.40.50.720:FF:000173">
    <property type="entry name" value="3-oxoacyl-[acyl-carrier protein] reductase"/>
    <property type="match status" value="1"/>
</dbReference>
<sequence length="240" mass="26174">MSVVDTQRTILITGASSGIGLAVAKKFDEENVQLILHSHSPIANEILSKFKNPVINIVFDVLDDEIIKLTFKKLQLSQTIDVLVNSAGINIDKLFVQMSNNEFDKVLSTNFMGTSKVIEAALPLFKTGSMIINIASVIGLSGNIGQTNYAASKDATLALTKYLAEQYAKKGILVNAVSPGMIKTKMTDGMTEKMRNYAESIIPLKRFGTPEEVAELVNLLSKMTYVTGQNFIIDGGLYMT</sequence>
<evidence type="ECO:0000313" key="4">
    <source>
        <dbReference type="EMBL" id="SCB73377.1"/>
    </source>
</evidence>
<dbReference type="OrthoDB" id="9805904at2"/>
<evidence type="ECO:0000256" key="1">
    <source>
        <dbReference type="ARBA" id="ARBA00006484"/>
    </source>
</evidence>
<keyword evidence="2" id="KW-0560">Oxidoreductase</keyword>
<dbReference type="InterPro" id="IPR057326">
    <property type="entry name" value="KR_dom"/>
</dbReference>
<dbReference type="PANTHER" id="PTHR42879">
    <property type="entry name" value="3-OXOACYL-(ACYL-CARRIER-PROTEIN) REDUCTASE"/>
    <property type="match status" value="1"/>
</dbReference>
<dbReference type="PRINTS" id="PR00080">
    <property type="entry name" value="SDRFAMILY"/>
</dbReference>
<dbReference type="AlphaFoldDB" id="A0A1C3YTE7"/>
<dbReference type="EMBL" id="FMAO01000001">
    <property type="protein sequence ID" value="SCB73377.1"/>
    <property type="molecule type" value="Genomic_DNA"/>
</dbReference>